<accession>A0AAU9DZW7</accession>
<sequence>MIEELKKIFGSELEVVEESEKEEKEENSLIEMEGTYFRLNSNDKLKKKMFKYLKEIYDEQLKEYAIENFVNDVIKFKFENIDLILNRSEILGLDFYVKRVAVLIEIEDMYAMLKNKKDMIIQKFKKRLYMAVKNVLKKEDILSYVGNNKFLLCTTIADKNIIKKKIINPFIEIFSNLNFEYKIAIGDTYDMPGLEAMGYSYNDSERYMKLGKKFLKSELVYEYSNVGMYMLIDNVDKIGKIKINNYVKNIIEYGEENHVDIIRILETVYKNNMVLSKVEKELDIHRSKIRKMLKEIEKITGSNPMKFENAVMLYLALETWKINK</sequence>
<evidence type="ECO:0000313" key="1">
    <source>
        <dbReference type="EMBL" id="BDU51140.1"/>
    </source>
</evidence>
<name>A0AAU9DZW7_9FUSO</name>
<keyword evidence="2" id="KW-1185">Reference proteome</keyword>
<evidence type="ECO:0008006" key="3">
    <source>
        <dbReference type="Google" id="ProtNLM"/>
    </source>
</evidence>
<dbReference type="EMBL" id="AP027059">
    <property type="protein sequence ID" value="BDU51140.1"/>
    <property type="molecule type" value="Genomic_DNA"/>
</dbReference>
<proteinExistence type="predicted"/>
<dbReference type="Gene3D" id="1.10.10.2840">
    <property type="entry name" value="PucR C-terminal helix-turn-helix domain"/>
    <property type="match status" value="1"/>
</dbReference>
<dbReference type="KEGG" id="haby:HLVA_17090"/>
<dbReference type="RefSeq" id="WP_307903981.1">
    <property type="nucleotide sequence ID" value="NZ_AP027059.1"/>
</dbReference>
<organism evidence="1 2">
    <name type="scientific">Haliovirga abyssi</name>
    <dbReference type="NCBI Taxonomy" id="2996794"/>
    <lineage>
        <taxon>Bacteria</taxon>
        <taxon>Fusobacteriati</taxon>
        <taxon>Fusobacteriota</taxon>
        <taxon>Fusobacteriia</taxon>
        <taxon>Fusobacteriales</taxon>
        <taxon>Haliovirgaceae</taxon>
        <taxon>Haliovirga</taxon>
    </lineage>
</organism>
<gene>
    <name evidence="1" type="ORF">HLVA_17090</name>
</gene>
<dbReference type="Proteomes" id="UP001321582">
    <property type="component" value="Chromosome"/>
</dbReference>
<reference evidence="1 2" key="1">
    <citation type="submission" date="2022-11" db="EMBL/GenBank/DDBJ databases">
        <title>Haliovirga abyssi gen. nov., sp. nov., a mesophilic fermentative bacterium isolated from the Iheya North hydrothermal field and the proposal of Haliovirgaceae fam. nov.</title>
        <authorList>
            <person name="Miyazaki U."/>
            <person name="Tame A."/>
            <person name="Miyazaki J."/>
            <person name="Takai K."/>
            <person name="Sawayama S."/>
            <person name="Kitajima M."/>
            <person name="Okamoto A."/>
            <person name="Nakagawa S."/>
        </authorList>
    </citation>
    <scope>NUCLEOTIDE SEQUENCE [LARGE SCALE GENOMIC DNA]</scope>
    <source>
        <strain evidence="1 2">IC12</strain>
    </source>
</reference>
<dbReference type="AlphaFoldDB" id="A0AAU9DZW7"/>
<evidence type="ECO:0000313" key="2">
    <source>
        <dbReference type="Proteomes" id="UP001321582"/>
    </source>
</evidence>
<protein>
    <recommendedName>
        <fullName evidence="3">GGDEF domain-containing protein</fullName>
    </recommendedName>
</protein>
<dbReference type="InterPro" id="IPR042070">
    <property type="entry name" value="PucR_C-HTH_sf"/>
</dbReference>